<dbReference type="InterPro" id="IPR058240">
    <property type="entry name" value="rSAM_sf"/>
</dbReference>
<comment type="caution">
    <text evidence="6">The sequence shown here is derived from an EMBL/GenBank/DDBJ whole genome shotgun (WGS) entry which is preliminary data.</text>
</comment>
<name>A0ABP7ICK0_9ACTN</name>
<reference evidence="7" key="1">
    <citation type="journal article" date="2019" name="Int. J. Syst. Evol. Microbiol.">
        <title>The Global Catalogue of Microorganisms (GCM) 10K type strain sequencing project: providing services to taxonomists for standard genome sequencing and annotation.</title>
        <authorList>
            <consortium name="The Broad Institute Genomics Platform"/>
            <consortium name="The Broad Institute Genome Sequencing Center for Infectious Disease"/>
            <person name="Wu L."/>
            <person name="Ma J."/>
        </authorList>
    </citation>
    <scope>NUCLEOTIDE SEQUENCE [LARGE SCALE GENOMIC DNA]</scope>
    <source>
        <strain evidence="7">JCM 16908</strain>
    </source>
</reference>
<keyword evidence="4" id="KW-0411">Iron-sulfur</keyword>
<dbReference type="InterPro" id="IPR007197">
    <property type="entry name" value="rSAM"/>
</dbReference>
<dbReference type="SUPFAM" id="SSF102114">
    <property type="entry name" value="Radical SAM enzymes"/>
    <property type="match status" value="1"/>
</dbReference>
<dbReference type="SFLD" id="SFLDG01386">
    <property type="entry name" value="main_SPASM_domain-containing"/>
    <property type="match status" value="1"/>
</dbReference>
<keyword evidence="1" id="KW-0949">S-adenosyl-L-methionine</keyword>
<dbReference type="CDD" id="cd01335">
    <property type="entry name" value="Radical_SAM"/>
    <property type="match status" value="1"/>
</dbReference>
<evidence type="ECO:0000256" key="1">
    <source>
        <dbReference type="ARBA" id="ARBA00022691"/>
    </source>
</evidence>
<evidence type="ECO:0000313" key="7">
    <source>
        <dbReference type="Proteomes" id="UP001500888"/>
    </source>
</evidence>
<dbReference type="EMBL" id="BAAAZR010000008">
    <property type="protein sequence ID" value="GAA3815033.1"/>
    <property type="molecule type" value="Genomic_DNA"/>
</dbReference>
<protein>
    <recommendedName>
        <fullName evidence="5">Radical SAM core domain-containing protein</fullName>
    </recommendedName>
</protein>
<evidence type="ECO:0000256" key="2">
    <source>
        <dbReference type="ARBA" id="ARBA00022723"/>
    </source>
</evidence>
<dbReference type="Gene3D" id="3.20.20.70">
    <property type="entry name" value="Aldolase class I"/>
    <property type="match status" value="1"/>
</dbReference>
<accession>A0ABP7ICK0</accession>
<dbReference type="PANTHER" id="PTHR11228:SF7">
    <property type="entry name" value="PQQA PEPTIDE CYCLASE"/>
    <property type="match status" value="1"/>
</dbReference>
<proteinExistence type="predicted"/>
<evidence type="ECO:0000256" key="4">
    <source>
        <dbReference type="ARBA" id="ARBA00023014"/>
    </source>
</evidence>
<organism evidence="6 7">
    <name type="scientific">Sphaerisporangium flaviroseum</name>
    <dbReference type="NCBI Taxonomy" id="509199"/>
    <lineage>
        <taxon>Bacteria</taxon>
        <taxon>Bacillati</taxon>
        <taxon>Actinomycetota</taxon>
        <taxon>Actinomycetes</taxon>
        <taxon>Streptosporangiales</taxon>
        <taxon>Streptosporangiaceae</taxon>
        <taxon>Sphaerisporangium</taxon>
    </lineage>
</organism>
<dbReference type="Pfam" id="PF04055">
    <property type="entry name" value="Radical_SAM"/>
    <property type="match status" value="1"/>
</dbReference>
<dbReference type="PANTHER" id="PTHR11228">
    <property type="entry name" value="RADICAL SAM DOMAIN PROTEIN"/>
    <property type="match status" value="1"/>
</dbReference>
<gene>
    <name evidence="6" type="ORF">GCM10022226_39830</name>
</gene>
<dbReference type="SFLD" id="SFLDG01067">
    <property type="entry name" value="SPASM/twitch_domain_containing"/>
    <property type="match status" value="1"/>
</dbReference>
<dbReference type="InterPro" id="IPR050377">
    <property type="entry name" value="Radical_SAM_PqqE_MftC-like"/>
</dbReference>
<evidence type="ECO:0000259" key="5">
    <source>
        <dbReference type="PROSITE" id="PS51918"/>
    </source>
</evidence>
<dbReference type="PROSITE" id="PS51918">
    <property type="entry name" value="RADICAL_SAM"/>
    <property type="match status" value="1"/>
</dbReference>
<sequence>MSSLKGPGTVTWDVTYACPLRCTHCYSESGRRPSRQLGHDEMLRVADAIVALGPESVEFAGGEPLLVRGIFDVAERIRQAGIAVNLYTGGWTFTPRAARDAVRVFSRITVSVDGASAEVHDGIRGRAGSFERAMRALAILDEVAPHHEVRFGIDCVVTRGNLHQMEEFCTAVAPRFANMAFLIFGAVLPSGLASRPGFEGELLTEQELSTLASPERVTHLQSLAPPSVQVMTTDNFLLQMNPDMIARYGFPMMQVEPDGQVRAMPIYEGTVGSLLADDPLTLWQRSIERWRNPFVVETLSSIRSMRDWAEATRRLDHHFGSEEVRRRIALRPAYLAPAPA</sequence>
<dbReference type="InterPro" id="IPR013785">
    <property type="entry name" value="Aldolase_TIM"/>
</dbReference>
<dbReference type="SFLD" id="SFLDS00029">
    <property type="entry name" value="Radical_SAM"/>
    <property type="match status" value="1"/>
</dbReference>
<evidence type="ECO:0000313" key="6">
    <source>
        <dbReference type="EMBL" id="GAA3815033.1"/>
    </source>
</evidence>
<keyword evidence="2" id="KW-0479">Metal-binding</keyword>
<keyword evidence="3" id="KW-0408">Iron</keyword>
<keyword evidence="7" id="KW-1185">Reference proteome</keyword>
<dbReference type="Proteomes" id="UP001500888">
    <property type="component" value="Unassembled WGS sequence"/>
</dbReference>
<evidence type="ECO:0000256" key="3">
    <source>
        <dbReference type="ARBA" id="ARBA00023004"/>
    </source>
</evidence>
<dbReference type="RefSeq" id="WP_344941900.1">
    <property type="nucleotide sequence ID" value="NZ_BAAAZR010000008.1"/>
</dbReference>
<feature type="domain" description="Radical SAM core" evidence="5">
    <location>
        <begin position="4"/>
        <end position="221"/>
    </location>
</feature>